<dbReference type="Proteomes" id="UP001152622">
    <property type="component" value="Chromosome 1"/>
</dbReference>
<keyword evidence="3" id="KW-1185">Reference proteome</keyword>
<feature type="region of interest" description="Disordered" evidence="1">
    <location>
        <begin position="1"/>
        <end position="22"/>
    </location>
</feature>
<evidence type="ECO:0000313" key="3">
    <source>
        <dbReference type="Proteomes" id="UP001152622"/>
    </source>
</evidence>
<name>A0A9Q1JE18_SYNKA</name>
<reference evidence="2" key="1">
    <citation type="journal article" date="2023" name="Science">
        <title>Genome structures resolve the early diversification of teleost fishes.</title>
        <authorList>
            <person name="Parey E."/>
            <person name="Louis A."/>
            <person name="Montfort J."/>
            <person name="Bouchez O."/>
            <person name="Roques C."/>
            <person name="Iampietro C."/>
            <person name="Lluch J."/>
            <person name="Castinel A."/>
            <person name="Donnadieu C."/>
            <person name="Desvignes T."/>
            <person name="Floi Bucao C."/>
            <person name="Jouanno E."/>
            <person name="Wen M."/>
            <person name="Mejri S."/>
            <person name="Dirks R."/>
            <person name="Jansen H."/>
            <person name="Henkel C."/>
            <person name="Chen W.J."/>
            <person name="Zahm M."/>
            <person name="Cabau C."/>
            <person name="Klopp C."/>
            <person name="Thompson A.W."/>
            <person name="Robinson-Rechavi M."/>
            <person name="Braasch I."/>
            <person name="Lecointre G."/>
            <person name="Bobe J."/>
            <person name="Postlethwait J.H."/>
            <person name="Berthelot C."/>
            <person name="Roest Crollius H."/>
            <person name="Guiguen Y."/>
        </authorList>
    </citation>
    <scope>NUCLEOTIDE SEQUENCE</scope>
    <source>
        <strain evidence="2">WJC10195</strain>
    </source>
</reference>
<evidence type="ECO:0000313" key="2">
    <source>
        <dbReference type="EMBL" id="KAJ8381042.1"/>
    </source>
</evidence>
<comment type="caution">
    <text evidence="2">The sequence shown here is derived from an EMBL/GenBank/DDBJ whole genome shotgun (WGS) entry which is preliminary data.</text>
</comment>
<feature type="compositionally biased region" description="Basic and acidic residues" evidence="1">
    <location>
        <begin position="1"/>
        <end position="12"/>
    </location>
</feature>
<sequence length="103" mass="11500">MAGAPRREEKLGHSPKPSGRLGDELEVTLAFQHTAKFQQASKGYPKQKKDCWNRVLRRTSKLHAASGASRLDLQRHEPLTREAKQAVTLGGERVVTLSKGRTR</sequence>
<dbReference type="AlphaFoldDB" id="A0A9Q1JE18"/>
<gene>
    <name evidence="2" type="ORF">SKAU_G00018200</name>
</gene>
<proteinExistence type="predicted"/>
<evidence type="ECO:0000256" key="1">
    <source>
        <dbReference type="SAM" id="MobiDB-lite"/>
    </source>
</evidence>
<protein>
    <submittedName>
        <fullName evidence="2">Uncharacterized protein</fullName>
    </submittedName>
</protein>
<accession>A0A9Q1JE18</accession>
<organism evidence="2 3">
    <name type="scientific">Synaphobranchus kaupii</name>
    <name type="common">Kaup's arrowtooth eel</name>
    <dbReference type="NCBI Taxonomy" id="118154"/>
    <lineage>
        <taxon>Eukaryota</taxon>
        <taxon>Metazoa</taxon>
        <taxon>Chordata</taxon>
        <taxon>Craniata</taxon>
        <taxon>Vertebrata</taxon>
        <taxon>Euteleostomi</taxon>
        <taxon>Actinopterygii</taxon>
        <taxon>Neopterygii</taxon>
        <taxon>Teleostei</taxon>
        <taxon>Anguilliformes</taxon>
        <taxon>Synaphobranchidae</taxon>
        <taxon>Synaphobranchus</taxon>
    </lineage>
</organism>
<dbReference type="EMBL" id="JAINUF010000001">
    <property type="protein sequence ID" value="KAJ8381042.1"/>
    <property type="molecule type" value="Genomic_DNA"/>
</dbReference>